<dbReference type="EnsemblPlants" id="OPUNC11G11650.1">
    <property type="protein sequence ID" value="OPUNC11G11650.1"/>
    <property type="gene ID" value="OPUNC11G11650"/>
</dbReference>
<dbReference type="HOGENOM" id="CLU_2531356_0_0_1"/>
<dbReference type="Gramene" id="OPUNC11G11650.1">
    <property type="protein sequence ID" value="OPUNC11G11650.1"/>
    <property type="gene ID" value="OPUNC11G11650"/>
</dbReference>
<evidence type="ECO:0000313" key="2">
    <source>
        <dbReference type="Proteomes" id="UP000026962"/>
    </source>
</evidence>
<dbReference type="Proteomes" id="UP000026962">
    <property type="component" value="Chromosome 11"/>
</dbReference>
<dbReference type="AlphaFoldDB" id="A0A0E0MFJ0"/>
<organism evidence="1">
    <name type="scientific">Oryza punctata</name>
    <name type="common">Red rice</name>
    <dbReference type="NCBI Taxonomy" id="4537"/>
    <lineage>
        <taxon>Eukaryota</taxon>
        <taxon>Viridiplantae</taxon>
        <taxon>Streptophyta</taxon>
        <taxon>Embryophyta</taxon>
        <taxon>Tracheophyta</taxon>
        <taxon>Spermatophyta</taxon>
        <taxon>Magnoliopsida</taxon>
        <taxon>Liliopsida</taxon>
        <taxon>Poales</taxon>
        <taxon>Poaceae</taxon>
        <taxon>BOP clade</taxon>
        <taxon>Oryzoideae</taxon>
        <taxon>Oryzeae</taxon>
        <taxon>Oryzinae</taxon>
        <taxon>Oryza</taxon>
    </lineage>
</organism>
<proteinExistence type="predicted"/>
<reference evidence="1" key="2">
    <citation type="submission" date="2018-05" db="EMBL/GenBank/DDBJ databases">
        <title>OpunRS2 (Oryza punctata Reference Sequence Version 2).</title>
        <authorList>
            <person name="Zhang J."/>
            <person name="Kudrna D."/>
            <person name="Lee S."/>
            <person name="Talag J."/>
            <person name="Welchert J."/>
            <person name="Wing R.A."/>
        </authorList>
    </citation>
    <scope>NUCLEOTIDE SEQUENCE [LARGE SCALE GENOMIC DNA]</scope>
</reference>
<reference evidence="1" key="1">
    <citation type="submission" date="2015-04" db="UniProtKB">
        <authorList>
            <consortium name="EnsemblPlants"/>
        </authorList>
    </citation>
    <scope>IDENTIFICATION</scope>
</reference>
<protein>
    <submittedName>
        <fullName evidence="1">Uncharacterized protein</fullName>
    </submittedName>
</protein>
<accession>A0A0E0MFJ0</accession>
<name>A0A0E0MFJ0_ORYPU</name>
<sequence length="84" mass="8788">MERTGEGRRPAGEACSGRQWHLLVAAALASEDNGAEPLKYEEAEAALAREDGAYDGACRVDPAPDLALQGILKPRHLGCGGKDG</sequence>
<evidence type="ECO:0000313" key="1">
    <source>
        <dbReference type="EnsemblPlants" id="OPUNC11G11650.1"/>
    </source>
</evidence>
<keyword evidence="2" id="KW-1185">Reference proteome</keyword>